<dbReference type="InterPro" id="IPR017451">
    <property type="entry name" value="F-box-assoc_interact_dom"/>
</dbReference>
<reference evidence="2 3" key="1">
    <citation type="submission" date="2020-12" db="EMBL/GenBank/DDBJ databases">
        <title>Concerted genomic and epigenomic changes stabilize Arabidopsis allopolyploids.</title>
        <authorList>
            <person name="Chen Z."/>
        </authorList>
    </citation>
    <scope>NUCLEOTIDE SEQUENCE [LARGE SCALE GENOMIC DNA]</scope>
    <source>
        <strain evidence="2">As9502</strain>
        <tissue evidence="2">Leaf</tissue>
    </source>
</reference>
<dbReference type="PANTHER" id="PTHR31111">
    <property type="entry name" value="BNAA05G37150D PROTEIN-RELATED"/>
    <property type="match status" value="1"/>
</dbReference>
<dbReference type="SMART" id="SM00256">
    <property type="entry name" value="FBOX"/>
    <property type="match status" value="1"/>
</dbReference>
<feature type="domain" description="F-box" evidence="1">
    <location>
        <begin position="3"/>
        <end position="43"/>
    </location>
</feature>
<gene>
    <name evidence="2" type="ORF">ISN44_As06g019120</name>
</gene>
<evidence type="ECO:0000313" key="2">
    <source>
        <dbReference type="EMBL" id="KAG7597565.1"/>
    </source>
</evidence>
<accession>A0A8T2CDV3</accession>
<dbReference type="OrthoDB" id="1080554at2759"/>
<dbReference type="Pfam" id="PF00646">
    <property type="entry name" value="F-box"/>
    <property type="match status" value="1"/>
</dbReference>
<name>A0A8T2CDV3_ARASU</name>
<dbReference type="Pfam" id="PF08268">
    <property type="entry name" value="FBA_3"/>
    <property type="match status" value="1"/>
</dbReference>
<organism evidence="2 3">
    <name type="scientific">Arabidopsis suecica</name>
    <name type="common">Swedish thale-cress</name>
    <name type="synonym">Cardaminopsis suecica</name>
    <dbReference type="NCBI Taxonomy" id="45249"/>
    <lineage>
        <taxon>Eukaryota</taxon>
        <taxon>Viridiplantae</taxon>
        <taxon>Streptophyta</taxon>
        <taxon>Embryophyta</taxon>
        <taxon>Tracheophyta</taxon>
        <taxon>Spermatophyta</taxon>
        <taxon>Magnoliopsida</taxon>
        <taxon>eudicotyledons</taxon>
        <taxon>Gunneridae</taxon>
        <taxon>Pentapetalae</taxon>
        <taxon>rosids</taxon>
        <taxon>malvids</taxon>
        <taxon>Brassicales</taxon>
        <taxon>Brassicaceae</taxon>
        <taxon>Camelineae</taxon>
        <taxon>Arabidopsis</taxon>
    </lineage>
</organism>
<evidence type="ECO:0000313" key="3">
    <source>
        <dbReference type="Proteomes" id="UP000694251"/>
    </source>
</evidence>
<comment type="caution">
    <text evidence="2">The sequence shown here is derived from an EMBL/GenBank/DDBJ whole genome shotgun (WGS) entry which is preliminary data.</text>
</comment>
<dbReference type="InterPro" id="IPR013187">
    <property type="entry name" value="F-box-assoc_dom_typ3"/>
</dbReference>
<proteinExistence type="predicted"/>
<evidence type="ECO:0000259" key="1">
    <source>
        <dbReference type="SMART" id="SM00256"/>
    </source>
</evidence>
<protein>
    <submittedName>
        <fullName evidence="2">F-box-like domain superfamily</fullName>
    </submittedName>
</protein>
<sequence length="354" mass="40627">MMIPEDLLVEILVRSPVKTLARCLCVSKHCYSTIRSRRFINLYQSRSSTRESRVMFAFRDVYTFLRWYFFSLPQPPSLVTNSTCCIDSTSFCMPVCVHGLICVEHMFRLWICNPVTRKVALLPQPGPRKQFTTWYMGYDPINYHYKVLFLSKECLLEAYKVEVFTLGGESSWKTIEDGNIHFPETRGICIHGVLYYGAHTGNGPKIVRFDVRTEKFGKFIEFPAEACGIYGVCLGSYTLVAYQGKLALLASKTISIYDLWVLEDAEKHAWSKVSIVITREMCSYELIWPGVTGFVAGSDELIVTARDQFHEFHLVYVDLKTRRSREVRFDGIRSSFGSSLVLAFTDYVESIVLL</sequence>
<dbReference type="AlphaFoldDB" id="A0A8T2CDV3"/>
<dbReference type="NCBIfam" id="TIGR01640">
    <property type="entry name" value="F_box_assoc_1"/>
    <property type="match status" value="1"/>
</dbReference>
<dbReference type="PANTHER" id="PTHR31111:SF132">
    <property type="entry name" value="F-BOX ASSOCIATED UBIQUITINATION EFFECTOR FAMILY PROTEIN-RELATED"/>
    <property type="match status" value="1"/>
</dbReference>
<dbReference type="Proteomes" id="UP000694251">
    <property type="component" value="Chromosome 6"/>
</dbReference>
<dbReference type="InterPro" id="IPR001810">
    <property type="entry name" value="F-box_dom"/>
</dbReference>
<dbReference type="EMBL" id="JAEFBJ010000006">
    <property type="protein sequence ID" value="KAG7597565.1"/>
    <property type="molecule type" value="Genomic_DNA"/>
</dbReference>
<keyword evidence="3" id="KW-1185">Reference proteome</keyword>